<dbReference type="Gene3D" id="1.10.10.60">
    <property type="entry name" value="Homeodomain-like"/>
    <property type="match status" value="1"/>
</dbReference>
<evidence type="ECO:0000256" key="1">
    <source>
        <dbReference type="ARBA" id="ARBA00023015"/>
    </source>
</evidence>
<evidence type="ECO:0000256" key="4">
    <source>
        <dbReference type="PROSITE-ProRule" id="PRU00335"/>
    </source>
</evidence>
<gene>
    <name evidence="6" type="ordered locus">Fleli_1102</name>
</gene>
<dbReference type="EMBL" id="CP003345">
    <property type="protein sequence ID" value="AFM03540.1"/>
    <property type="molecule type" value="Genomic_DNA"/>
</dbReference>
<dbReference type="InterPro" id="IPR009057">
    <property type="entry name" value="Homeodomain-like_sf"/>
</dbReference>
<dbReference type="PROSITE" id="PS50977">
    <property type="entry name" value="HTH_TETR_2"/>
    <property type="match status" value="1"/>
</dbReference>
<evidence type="ECO:0000256" key="3">
    <source>
        <dbReference type="ARBA" id="ARBA00023163"/>
    </source>
</evidence>
<dbReference type="OrthoDB" id="6430772at2"/>
<keyword evidence="7" id="KW-1185">Reference proteome</keyword>
<proteinExistence type="predicted"/>
<dbReference type="Proteomes" id="UP000006054">
    <property type="component" value="Chromosome"/>
</dbReference>
<keyword evidence="1" id="KW-0805">Transcription regulation</keyword>
<reference evidence="7" key="1">
    <citation type="submission" date="2012-06" db="EMBL/GenBank/DDBJ databases">
        <title>The complete genome of Flexibacter litoralis DSM 6794.</title>
        <authorList>
            <person name="Lucas S."/>
            <person name="Copeland A."/>
            <person name="Lapidus A."/>
            <person name="Glavina del Rio T."/>
            <person name="Dalin E."/>
            <person name="Tice H."/>
            <person name="Bruce D."/>
            <person name="Goodwin L."/>
            <person name="Pitluck S."/>
            <person name="Peters L."/>
            <person name="Ovchinnikova G."/>
            <person name="Lu M."/>
            <person name="Kyrpides N."/>
            <person name="Mavromatis K."/>
            <person name="Ivanova N."/>
            <person name="Brettin T."/>
            <person name="Detter J.C."/>
            <person name="Han C."/>
            <person name="Larimer F."/>
            <person name="Land M."/>
            <person name="Hauser L."/>
            <person name="Markowitz V."/>
            <person name="Cheng J.-F."/>
            <person name="Hugenholtz P."/>
            <person name="Woyke T."/>
            <person name="Wu D."/>
            <person name="Spring S."/>
            <person name="Lang E."/>
            <person name="Kopitz M."/>
            <person name="Brambilla E."/>
            <person name="Klenk H.-P."/>
            <person name="Eisen J.A."/>
        </authorList>
    </citation>
    <scope>NUCLEOTIDE SEQUENCE [LARGE SCALE GENOMIC DNA]</scope>
    <source>
        <strain evidence="7">ATCC 23117 / DSM 6794 / NBRC 15988 / NCIMB 1366 / Sio-4</strain>
    </source>
</reference>
<feature type="DNA-binding region" description="H-T-H motif" evidence="4">
    <location>
        <begin position="35"/>
        <end position="54"/>
    </location>
</feature>
<dbReference type="RefSeq" id="WP_014796997.1">
    <property type="nucleotide sequence ID" value="NC_018018.1"/>
</dbReference>
<dbReference type="PANTHER" id="PTHR30055">
    <property type="entry name" value="HTH-TYPE TRANSCRIPTIONAL REGULATOR RUTR"/>
    <property type="match status" value="1"/>
</dbReference>
<dbReference type="PANTHER" id="PTHR30055:SF234">
    <property type="entry name" value="HTH-TYPE TRANSCRIPTIONAL REGULATOR BETI"/>
    <property type="match status" value="1"/>
</dbReference>
<dbReference type="GO" id="GO:0003700">
    <property type="term" value="F:DNA-binding transcription factor activity"/>
    <property type="evidence" value="ECO:0007669"/>
    <property type="project" value="TreeGrafter"/>
</dbReference>
<dbReference type="PROSITE" id="PS01081">
    <property type="entry name" value="HTH_TETR_1"/>
    <property type="match status" value="1"/>
</dbReference>
<organism evidence="6 7">
    <name type="scientific">Bernardetia litoralis (strain ATCC 23117 / DSM 6794 / NBRC 15988 / NCIMB 1366 / Fx l1 / Sio-4)</name>
    <name type="common">Flexibacter litoralis</name>
    <dbReference type="NCBI Taxonomy" id="880071"/>
    <lineage>
        <taxon>Bacteria</taxon>
        <taxon>Pseudomonadati</taxon>
        <taxon>Bacteroidota</taxon>
        <taxon>Cytophagia</taxon>
        <taxon>Cytophagales</taxon>
        <taxon>Bernardetiaceae</taxon>
        <taxon>Bernardetia</taxon>
    </lineage>
</organism>
<dbReference type="GO" id="GO:0000976">
    <property type="term" value="F:transcription cis-regulatory region binding"/>
    <property type="evidence" value="ECO:0007669"/>
    <property type="project" value="TreeGrafter"/>
</dbReference>
<dbReference type="AlphaFoldDB" id="I4AHV5"/>
<dbReference type="PATRIC" id="fig|880071.3.peg.1073"/>
<dbReference type="STRING" id="880071.Fleli_1102"/>
<evidence type="ECO:0000256" key="2">
    <source>
        <dbReference type="ARBA" id="ARBA00023125"/>
    </source>
</evidence>
<dbReference type="SUPFAM" id="SSF46689">
    <property type="entry name" value="Homeodomain-like"/>
    <property type="match status" value="1"/>
</dbReference>
<evidence type="ECO:0000259" key="5">
    <source>
        <dbReference type="PROSITE" id="PS50977"/>
    </source>
</evidence>
<dbReference type="eggNOG" id="COG1309">
    <property type="taxonomic scope" value="Bacteria"/>
</dbReference>
<dbReference type="PRINTS" id="PR00455">
    <property type="entry name" value="HTHTETR"/>
</dbReference>
<evidence type="ECO:0000313" key="7">
    <source>
        <dbReference type="Proteomes" id="UP000006054"/>
    </source>
</evidence>
<dbReference type="Pfam" id="PF00440">
    <property type="entry name" value="TetR_N"/>
    <property type="match status" value="1"/>
</dbReference>
<protein>
    <submittedName>
        <fullName evidence="6">Transcriptional regulator</fullName>
    </submittedName>
</protein>
<feature type="domain" description="HTH tetR-type" evidence="5">
    <location>
        <begin position="12"/>
        <end position="72"/>
    </location>
</feature>
<dbReference type="InterPro" id="IPR036271">
    <property type="entry name" value="Tet_transcr_reg_TetR-rel_C_sf"/>
</dbReference>
<evidence type="ECO:0000313" key="6">
    <source>
        <dbReference type="EMBL" id="AFM03540.1"/>
    </source>
</evidence>
<dbReference type="HOGENOM" id="CLU_069356_12_1_10"/>
<dbReference type="InterPro" id="IPR050109">
    <property type="entry name" value="HTH-type_TetR-like_transc_reg"/>
</dbReference>
<dbReference type="InterPro" id="IPR023772">
    <property type="entry name" value="DNA-bd_HTH_TetR-type_CS"/>
</dbReference>
<keyword evidence="3" id="KW-0804">Transcription</keyword>
<sequence>MGIAERKARERLHRRNAIVDAAEDVIFKYGFSVATMAQVAKAAELSKGTLYLYFRSKEELYRAIILRGFVILKKMLREATKEGDSGYDKVIIVGKTYVEFSEKYPNYFTTILDYQNDTFNLASAESESLQALEEGNVVITILVKAIREGVKDGSITEQGNPFETAFVLWSQFTGVLQVVKRKINIIEHYFSLTKEDLLTTHWRMVERMLK</sequence>
<dbReference type="SUPFAM" id="SSF48498">
    <property type="entry name" value="Tetracyclin repressor-like, C-terminal domain"/>
    <property type="match status" value="1"/>
</dbReference>
<dbReference type="KEGG" id="fli:Fleli_1102"/>
<keyword evidence="2 4" id="KW-0238">DNA-binding</keyword>
<dbReference type="InterPro" id="IPR001647">
    <property type="entry name" value="HTH_TetR"/>
</dbReference>
<accession>I4AHV5</accession>
<dbReference type="Gene3D" id="1.10.357.10">
    <property type="entry name" value="Tetracycline Repressor, domain 2"/>
    <property type="match status" value="1"/>
</dbReference>
<name>I4AHV5_BERLS</name>